<dbReference type="GO" id="GO:0051537">
    <property type="term" value="F:2 iron, 2 sulfur cluster binding"/>
    <property type="evidence" value="ECO:0007669"/>
    <property type="project" value="TreeGrafter"/>
</dbReference>
<dbReference type="EMBL" id="DSJL01000011">
    <property type="protein sequence ID" value="HEF65425.1"/>
    <property type="molecule type" value="Genomic_DNA"/>
</dbReference>
<dbReference type="PANTHER" id="PTHR43011">
    <property type="entry name" value="IRON-SULFUR CLUSTER ASSEMBLY 2 HOMOLOG, MITOCHONDRIAL"/>
    <property type="match status" value="1"/>
</dbReference>
<dbReference type="InterPro" id="IPR035903">
    <property type="entry name" value="HesB-like_dom_sf"/>
</dbReference>
<dbReference type="Pfam" id="PF01521">
    <property type="entry name" value="Fe-S_biosyn"/>
    <property type="match status" value="1"/>
</dbReference>
<organism evidence="2">
    <name type="scientific">Thermomicrobium roseum</name>
    <dbReference type="NCBI Taxonomy" id="500"/>
    <lineage>
        <taxon>Bacteria</taxon>
        <taxon>Pseudomonadati</taxon>
        <taxon>Thermomicrobiota</taxon>
        <taxon>Thermomicrobia</taxon>
        <taxon>Thermomicrobiales</taxon>
        <taxon>Thermomicrobiaceae</taxon>
        <taxon>Thermomicrobium</taxon>
    </lineage>
</organism>
<dbReference type="AlphaFoldDB" id="A0A7C2BFC2"/>
<dbReference type="NCBIfam" id="TIGR00049">
    <property type="entry name" value="iron-sulfur cluster assembly accessory protein"/>
    <property type="match status" value="1"/>
</dbReference>
<reference evidence="2" key="1">
    <citation type="journal article" date="2020" name="mSystems">
        <title>Genome- and Community-Level Interaction Insights into Carbon Utilization and Element Cycling Functions of Hydrothermarchaeota in Hydrothermal Sediment.</title>
        <authorList>
            <person name="Zhou Z."/>
            <person name="Liu Y."/>
            <person name="Xu W."/>
            <person name="Pan J."/>
            <person name="Luo Z.H."/>
            <person name="Li M."/>
        </authorList>
    </citation>
    <scope>NUCLEOTIDE SEQUENCE [LARGE SCALE GENOMIC DNA]</scope>
    <source>
        <strain evidence="2">SpSt-222</strain>
    </source>
</reference>
<dbReference type="NCBIfam" id="NF010147">
    <property type="entry name" value="PRK13623.1"/>
    <property type="match status" value="1"/>
</dbReference>
<dbReference type="PANTHER" id="PTHR43011:SF1">
    <property type="entry name" value="IRON-SULFUR CLUSTER ASSEMBLY 2 HOMOLOG, MITOCHONDRIAL"/>
    <property type="match status" value="1"/>
</dbReference>
<dbReference type="InterPro" id="IPR000361">
    <property type="entry name" value="ATAP_core_dom"/>
</dbReference>
<feature type="domain" description="Core" evidence="1">
    <location>
        <begin position="7"/>
        <end position="107"/>
    </location>
</feature>
<dbReference type="PROSITE" id="PS01152">
    <property type="entry name" value="HESB"/>
    <property type="match status" value="1"/>
</dbReference>
<gene>
    <name evidence="2" type="primary">erpA</name>
    <name evidence="2" type="ORF">ENP47_07495</name>
</gene>
<sequence length="127" mass="13458">MQQTTLITMTPEAVRRLKQFMEEQGMPDAYLRVFVAPGGCSGLQYGMALEESAEEDDFTFEIDGVRVIVDPFSATYLEGAEIDYVNSLMGGGFTVHNPNAVATCACGHSFDAGGNAGTAQGCGCGGW</sequence>
<evidence type="ECO:0000313" key="2">
    <source>
        <dbReference type="EMBL" id="HEF65425.1"/>
    </source>
</evidence>
<dbReference type="GO" id="GO:0005506">
    <property type="term" value="F:iron ion binding"/>
    <property type="evidence" value="ECO:0007669"/>
    <property type="project" value="TreeGrafter"/>
</dbReference>
<dbReference type="InterPro" id="IPR016092">
    <property type="entry name" value="ATAP"/>
</dbReference>
<dbReference type="GO" id="GO:0051539">
    <property type="term" value="F:4 iron, 4 sulfur cluster binding"/>
    <property type="evidence" value="ECO:0007669"/>
    <property type="project" value="TreeGrafter"/>
</dbReference>
<dbReference type="Gene3D" id="2.60.300.12">
    <property type="entry name" value="HesB-like domain"/>
    <property type="match status" value="1"/>
</dbReference>
<dbReference type="SUPFAM" id="SSF89360">
    <property type="entry name" value="HesB-like domain"/>
    <property type="match status" value="1"/>
</dbReference>
<name>A0A7C2BFC2_THERO</name>
<dbReference type="GO" id="GO:0016226">
    <property type="term" value="P:iron-sulfur cluster assembly"/>
    <property type="evidence" value="ECO:0007669"/>
    <property type="project" value="InterPro"/>
</dbReference>
<protein>
    <submittedName>
        <fullName evidence="2">Iron-sulfur cluster insertion protein ErpA</fullName>
    </submittedName>
</protein>
<accession>A0A7C2BFC2</accession>
<comment type="caution">
    <text evidence="2">The sequence shown here is derived from an EMBL/GenBank/DDBJ whole genome shotgun (WGS) entry which is preliminary data.</text>
</comment>
<dbReference type="InterPro" id="IPR017870">
    <property type="entry name" value="FeS_cluster_insertion_CS"/>
</dbReference>
<evidence type="ECO:0000259" key="1">
    <source>
        <dbReference type="Pfam" id="PF01521"/>
    </source>
</evidence>
<proteinExistence type="predicted"/>